<keyword evidence="3" id="KW-1185">Reference proteome</keyword>
<dbReference type="InterPro" id="IPR027417">
    <property type="entry name" value="P-loop_NTPase"/>
</dbReference>
<sequence>MKIKQLWVSKYKNLKDLTLEFNDGKLISLLVGQNGFGKSNLIEVLALIFKSLYRFQTLAEAKKWSENNDLLEYEIEYDCKKNTVRVACKYDVFKVDILSDKSYETISFTQFQKERKAFLPDYVLGYYSGNSPRLKILLEDIEDKEAEKLKNLSRGGKDDDLPLRSFIFCEPHHSEILLLTLIFFSKTKKYKKSINTLLKQYLLIDRVTGFEIQYNNPDWSLEFGGQDYSLNSLIDNLINKVPFPFWHLKGKVNSLLHYLNNQNEDDPKMIHRESKTDPLFKFREDSVNELLLFDNLNIGSIQDTITDYYKKPKDLFDALDSSEIVKIIDSIKTEVSKKDAGSLVSFSNLSEGEQQLITTIGLIIIFSEYDTLFLFDEPDTHLNPKWQRDYISIIKQFMPPEHADNSHLIVATHSPLLVQAADENSDLFLFRLSDNMKKIIVDYHDTRVLNWRIDHVLLSKYFDLTSTRPKSLDPFMKERDELLQKVKLDKKDLERIQKLADDFDQFPTGETLTDLKVLRKAFQYFKENETDN</sequence>
<dbReference type="Pfam" id="PF13175">
    <property type="entry name" value="AAA_15"/>
    <property type="match status" value="1"/>
</dbReference>
<name>A0ABZ0J0Z5_9BACT</name>
<dbReference type="EMBL" id="CP136051">
    <property type="protein sequence ID" value="WOK09622.1"/>
    <property type="molecule type" value="Genomic_DNA"/>
</dbReference>
<feature type="domain" description="Endonuclease GajA/Old nuclease/RecF-like AAA" evidence="1">
    <location>
        <begin position="1"/>
        <end position="418"/>
    </location>
</feature>
<accession>A0ABZ0J0Z5</accession>
<dbReference type="InterPro" id="IPR051396">
    <property type="entry name" value="Bact_Antivir_Def_Nuclease"/>
</dbReference>
<dbReference type="InterPro" id="IPR041685">
    <property type="entry name" value="AAA_GajA/Old/RecF-like"/>
</dbReference>
<evidence type="ECO:0000259" key="1">
    <source>
        <dbReference type="Pfam" id="PF13175"/>
    </source>
</evidence>
<gene>
    <name evidence="2" type="ORF">RT717_13330</name>
</gene>
<dbReference type="PANTHER" id="PTHR43581:SF2">
    <property type="entry name" value="EXCINUCLEASE ATPASE SUBUNIT"/>
    <property type="match status" value="1"/>
</dbReference>
<dbReference type="SUPFAM" id="SSF52540">
    <property type="entry name" value="P-loop containing nucleoside triphosphate hydrolases"/>
    <property type="match status" value="1"/>
</dbReference>
<reference evidence="2 3" key="1">
    <citation type="journal article" date="2023" name="Microbiol. Resour. Announc.">
        <title>Complete Genome Sequence of Imperialibacter roseus strain P4T.</title>
        <authorList>
            <person name="Tizabi D.R."/>
            <person name="Bachvaroff T."/>
            <person name="Hill R.T."/>
        </authorList>
    </citation>
    <scope>NUCLEOTIDE SEQUENCE [LARGE SCALE GENOMIC DNA]</scope>
    <source>
        <strain evidence="2 3">P4T</strain>
    </source>
</reference>
<dbReference type="RefSeq" id="WP_317492234.1">
    <property type="nucleotide sequence ID" value="NZ_CP136051.1"/>
</dbReference>
<evidence type="ECO:0000313" key="3">
    <source>
        <dbReference type="Proteomes" id="UP001302349"/>
    </source>
</evidence>
<dbReference type="Gene3D" id="3.40.50.300">
    <property type="entry name" value="P-loop containing nucleotide triphosphate hydrolases"/>
    <property type="match status" value="1"/>
</dbReference>
<protein>
    <submittedName>
        <fullName evidence="2">AAA family ATPase</fullName>
    </submittedName>
</protein>
<organism evidence="2 3">
    <name type="scientific">Imperialibacter roseus</name>
    <dbReference type="NCBI Taxonomy" id="1324217"/>
    <lineage>
        <taxon>Bacteria</taxon>
        <taxon>Pseudomonadati</taxon>
        <taxon>Bacteroidota</taxon>
        <taxon>Cytophagia</taxon>
        <taxon>Cytophagales</taxon>
        <taxon>Flammeovirgaceae</taxon>
        <taxon>Imperialibacter</taxon>
    </lineage>
</organism>
<dbReference type="Proteomes" id="UP001302349">
    <property type="component" value="Chromosome"/>
</dbReference>
<proteinExistence type="predicted"/>
<evidence type="ECO:0000313" key="2">
    <source>
        <dbReference type="EMBL" id="WOK09622.1"/>
    </source>
</evidence>
<dbReference type="PANTHER" id="PTHR43581">
    <property type="entry name" value="ATP/GTP PHOSPHATASE"/>
    <property type="match status" value="1"/>
</dbReference>